<evidence type="ECO:0000256" key="8">
    <source>
        <dbReference type="SAM" id="MobiDB-lite"/>
    </source>
</evidence>
<feature type="transmembrane region" description="Helical" evidence="7">
    <location>
        <begin position="291"/>
        <end position="315"/>
    </location>
</feature>
<accession>A0A7X5VHZ1</accession>
<evidence type="ECO:0000313" key="10">
    <source>
        <dbReference type="EMBL" id="NIK61558.1"/>
    </source>
</evidence>
<evidence type="ECO:0000256" key="1">
    <source>
        <dbReference type="ARBA" id="ARBA00004651"/>
    </source>
</evidence>
<dbReference type="EMBL" id="JAASRO010000001">
    <property type="protein sequence ID" value="NIK61558.1"/>
    <property type="molecule type" value="Genomic_DNA"/>
</dbReference>
<dbReference type="SUPFAM" id="SSF161098">
    <property type="entry name" value="MetI-like"/>
    <property type="match status" value="1"/>
</dbReference>
<proteinExistence type="inferred from homology"/>
<keyword evidence="11" id="KW-1185">Reference proteome</keyword>
<dbReference type="AlphaFoldDB" id="A0A7X5VHZ1"/>
<evidence type="ECO:0000256" key="4">
    <source>
        <dbReference type="ARBA" id="ARBA00022692"/>
    </source>
</evidence>
<keyword evidence="2 7" id="KW-0813">Transport</keyword>
<feature type="transmembrane region" description="Helical" evidence="7">
    <location>
        <begin position="101"/>
        <end position="124"/>
    </location>
</feature>
<feature type="transmembrane region" description="Helical" evidence="7">
    <location>
        <begin position="131"/>
        <end position="155"/>
    </location>
</feature>
<dbReference type="Gene3D" id="1.10.3720.10">
    <property type="entry name" value="MetI-like"/>
    <property type="match status" value="1"/>
</dbReference>
<feature type="transmembrane region" description="Helical" evidence="7">
    <location>
        <begin position="37"/>
        <end position="56"/>
    </location>
</feature>
<dbReference type="RefSeq" id="WP_167216141.1">
    <property type="nucleotide sequence ID" value="NZ_JAASRO010000001.1"/>
</dbReference>
<keyword evidence="4 7" id="KW-0812">Transmembrane</keyword>
<evidence type="ECO:0000313" key="11">
    <source>
        <dbReference type="Proteomes" id="UP000555407"/>
    </source>
</evidence>
<dbReference type="InterPro" id="IPR000515">
    <property type="entry name" value="MetI-like"/>
</dbReference>
<dbReference type="PANTHER" id="PTHR30193">
    <property type="entry name" value="ABC TRANSPORTER PERMEASE PROTEIN"/>
    <property type="match status" value="1"/>
</dbReference>
<evidence type="ECO:0000256" key="5">
    <source>
        <dbReference type="ARBA" id="ARBA00022989"/>
    </source>
</evidence>
<dbReference type="GO" id="GO:0055085">
    <property type="term" value="P:transmembrane transport"/>
    <property type="evidence" value="ECO:0007669"/>
    <property type="project" value="InterPro"/>
</dbReference>
<keyword evidence="5 7" id="KW-1133">Transmembrane helix</keyword>
<organism evidence="10 11">
    <name type="scientific">Kribbella shirazensis</name>
    <dbReference type="NCBI Taxonomy" id="1105143"/>
    <lineage>
        <taxon>Bacteria</taxon>
        <taxon>Bacillati</taxon>
        <taxon>Actinomycetota</taxon>
        <taxon>Actinomycetes</taxon>
        <taxon>Propionibacteriales</taxon>
        <taxon>Kribbellaceae</taxon>
        <taxon>Kribbella</taxon>
    </lineage>
</organism>
<sequence length="326" mass="36237">MTEVVRPVARPWRRSSSGSNRARNRGSSRVGRRSSPWLIYLGLLPTFAVLAVLQYYPAISGVVHSFFDWRPGFSSPFVGLENYRTMFADDIWWRSFRNLGVIFAASVTLMWLFPFVAAELVISLRSERLQFLFRTLLIAPLAFPGVVTTLVWSFIYDPNNGVLNRALRAAGLEALAQNWVGDPRTALGALLMIGFPWIASLPFLVFLTTLQNIPNEVFEAAALDGASRLRRVFAIDLPLLTSQIRLLFFLATISVLQYGFAAYLVTGGGPDNATQVPVLRMIGVAFQGSDWGYATTLSTALFVITLVLSGVVMAIRKREARDVRSH</sequence>
<evidence type="ECO:0000259" key="9">
    <source>
        <dbReference type="PROSITE" id="PS50928"/>
    </source>
</evidence>
<gene>
    <name evidence="10" type="ORF">BJY22_007275</name>
</gene>
<feature type="transmembrane region" description="Helical" evidence="7">
    <location>
        <begin position="186"/>
        <end position="207"/>
    </location>
</feature>
<dbReference type="CDD" id="cd06261">
    <property type="entry name" value="TM_PBP2"/>
    <property type="match status" value="1"/>
</dbReference>
<comment type="similarity">
    <text evidence="7">Belongs to the binding-protein-dependent transport system permease family.</text>
</comment>
<feature type="region of interest" description="Disordered" evidence="8">
    <location>
        <begin position="1"/>
        <end position="30"/>
    </location>
</feature>
<name>A0A7X5VHZ1_9ACTN</name>
<reference evidence="10 11" key="1">
    <citation type="submission" date="2020-03" db="EMBL/GenBank/DDBJ databases">
        <title>Sequencing the genomes of 1000 actinobacteria strains.</title>
        <authorList>
            <person name="Klenk H.-P."/>
        </authorList>
    </citation>
    <scope>NUCLEOTIDE SEQUENCE [LARGE SCALE GENOMIC DNA]</scope>
    <source>
        <strain evidence="10 11">DSM 45490</strain>
    </source>
</reference>
<dbReference type="Pfam" id="PF00528">
    <property type="entry name" value="BPD_transp_1"/>
    <property type="match status" value="1"/>
</dbReference>
<evidence type="ECO:0000256" key="2">
    <source>
        <dbReference type="ARBA" id="ARBA00022448"/>
    </source>
</evidence>
<protein>
    <submittedName>
        <fullName evidence="10">ABC-type sugar transport system permease subunit</fullName>
    </submittedName>
</protein>
<evidence type="ECO:0000256" key="6">
    <source>
        <dbReference type="ARBA" id="ARBA00023136"/>
    </source>
</evidence>
<feature type="domain" description="ABC transmembrane type-1" evidence="9">
    <location>
        <begin position="96"/>
        <end position="312"/>
    </location>
</feature>
<evidence type="ECO:0000256" key="3">
    <source>
        <dbReference type="ARBA" id="ARBA00022475"/>
    </source>
</evidence>
<dbReference type="InterPro" id="IPR051393">
    <property type="entry name" value="ABC_transporter_permease"/>
</dbReference>
<dbReference type="GO" id="GO:0005886">
    <property type="term" value="C:plasma membrane"/>
    <property type="evidence" value="ECO:0007669"/>
    <property type="project" value="UniProtKB-SubCell"/>
</dbReference>
<dbReference type="InterPro" id="IPR035906">
    <property type="entry name" value="MetI-like_sf"/>
</dbReference>
<keyword evidence="6 7" id="KW-0472">Membrane</keyword>
<dbReference type="PROSITE" id="PS50928">
    <property type="entry name" value="ABC_TM1"/>
    <property type="match status" value="1"/>
</dbReference>
<dbReference type="PANTHER" id="PTHR30193:SF37">
    <property type="entry name" value="INNER MEMBRANE ABC TRANSPORTER PERMEASE PROTEIN YCJO"/>
    <property type="match status" value="1"/>
</dbReference>
<keyword evidence="3" id="KW-1003">Cell membrane</keyword>
<evidence type="ECO:0000256" key="7">
    <source>
        <dbReference type="RuleBase" id="RU363032"/>
    </source>
</evidence>
<keyword evidence="10" id="KW-0762">Sugar transport</keyword>
<feature type="transmembrane region" description="Helical" evidence="7">
    <location>
        <begin position="246"/>
        <end position="265"/>
    </location>
</feature>
<dbReference type="Proteomes" id="UP000555407">
    <property type="component" value="Unassembled WGS sequence"/>
</dbReference>
<comment type="subcellular location">
    <subcellularLocation>
        <location evidence="1 7">Cell membrane</location>
        <topology evidence="1 7">Multi-pass membrane protein</topology>
    </subcellularLocation>
</comment>
<comment type="caution">
    <text evidence="10">The sequence shown here is derived from an EMBL/GenBank/DDBJ whole genome shotgun (WGS) entry which is preliminary data.</text>
</comment>